<reference evidence="4 5" key="1">
    <citation type="submission" date="2024-05" db="EMBL/GenBank/DDBJ databases">
        <title>Genome sequencing and assembly of Indian major carp, Cirrhinus mrigala (Hamilton, 1822).</title>
        <authorList>
            <person name="Mohindra V."/>
            <person name="Chowdhury L.M."/>
            <person name="Lal K."/>
            <person name="Jena J.K."/>
        </authorList>
    </citation>
    <scope>NUCLEOTIDE SEQUENCE [LARGE SCALE GENOMIC DNA]</scope>
    <source>
        <strain evidence="4">CM1030</strain>
        <tissue evidence="4">Blood</tissue>
    </source>
</reference>
<feature type="domain" description="Reverse transcriptase" evidence="3">
    <location>
        <begin position="1"/>
        <end position="101"/>
    </location>
</feature>
<proteinExistence type="inferred from homology"/>
<protein>
    <recommendedName>
        <fullName evidence="2">ribonuclease H</fullName>
        <ecNumber evidence="2">3.1.26.4</ecNumber>
    </recommendedName>
</protein>
<dbReference type="InterPro" id="IPR043128">
    <property type="entry name" value="Rev_trsase/Diguanyl_cyclase"/>
</dbReference>
<feature type="non-terminal residue" evidence="4">
    <location>
        <position position="1"/>
    </location>
</feature>
<dbReference type="PANTHER" id="PTHR33050:SF7">
    <property type="entry name" value="RIBONUCLEASE H"/>
    <property type="match status" value="1"/>
</dbReference>
<dbReference type="PROSITE" id="PS50878">
    <property type="entry name" value="RT_POL"/>
    <property type="match status" value="1"/>
</dbReference>
<dbReference type="Gene3D" id="3.30.70.270">
    <property type="match status" value="1"/>
</dbReference>
<organism evidence="4 5">
    <name type="scientific">Cirrhinus mrigala</name>
    <name type="common">Mrigala</name>
    <dbReference type="NCBI Taxonomy" id="683832"/>
    <lineage>
        <taxon>Eukaryota</taxon>
        <taxon>Metazoa</taxon>
        <taxon>Chordata</taxon>
        <taxon>Craniata</taxon>
        <taxon>Vertebrata</taxon>
        <taxon>Euteleostomi</taxon>
        <taxon>Actinopterygii</taxon>
        <taxon>Neopterygii</taxon>
        <taxon>Teleostei</taxon>
        <taxon>Ostariophysi</taxon>
        <taxon>Cypriniformes</taxon>
        <taxon>Cyprinidae</taxon>
        <taxon>Labeoninae</taxon>
        <taxon>Labeonini</taxon>
        <taxon>Cirrhinus</taxon>
    </lineage>
</organism>
<comment type="caution">
    <text evidence="4">The sequence shown here is derived from an EMBL/GenBank/DDBJ whole genome shotgun (WGS) entry which is preliminary data.</text>
</comment>
<evidence type="ECO:0000313" key="5">
    <source>
        <dbReference type="Proteomes" id="UP001529510"/>
    </source>
</evidence>
<accession>A0ABD0QKS4</accession>
<comment type="similarity">
    <text evidence="1">Belongs to the beta type-B retroviral polymerase family. HERV class-II K(HML-2) pol subfamily.</text>
</comment>
<feature type="non-terminal residue" evidence="4">
    <location>
        <position position="233"/>
    </location>
</feature>
<evidence type="ECO:0000313" key="4">
    <source>
        <dbReference type="EMBL" id="KAL0186643.1"/>
    </source>
</evidence>
<dbReference type="EC" id="3.1.26.4" evidence="2"/>
<dbReference type="GO" id="GO:0004523">
    <property type="term" value="F:RNA-DNA hybrid ribonuclease activity"/>
    <property type="evidence" value="ECO:0007669"/>
    <property type="project" value="UniProtKB-EC"/>
</dbReference>
<evidence type="ECO:0000256" key="2">
    <source>
        <dbReference type="ARBA" id="ARBA00012180"/>
    </source>
</evidence>
<dbReference type="AlphaFoldDB" id="A0ABD0QKS4"/>
<dbReference type="SUPFAM" id="SSF56672">
    <property type="entry name" value="DNA/RNA polymerases"/>
    <property type="match status" value="1"/>
</dbReference>
<dbReference type="PANTHER" id="PTHR33050">
    <property type="entry name" value="REVERSE TRANSCRIPTASE DOMAIN-CONTAINING PROTEIN"/>
    <property type="match status" value="1"/>
</dbReference>
<dbReference type="Proteomes" id="UP001529510">
    <property type="component" value="Unassembled WGS sequence"/>
</dbReference>
<dbReference type="InterPro" id="IPR043502">
    <property type="entry name" value="DNA/RNA_pol_sf"/>
</dbReference>
<gene>
    <name evidence="4" type="ORF">M9458_018313</name>
</gene>
<keyword evidence="5" id="KW-1185">Reference proteome</keyword>
<dbReference type="InterPro" id="IPR052055">
    <property type="entry name" value="Hepadnavirus_pol/RT"/>
</dbReference>
<dbReference type="EMBL" id="JAMKFB020000008">
    <property type="protein sequence ID" value="KAL0186643.1"/>
    <property type="molecule type" value="Genomic_DNA"/>
</dbReference>
<evidence type="ECO:0000256" key="1">
    <source>
        <dbReference type="ARBA" id="ARBA00010879"/>
    </source>
</evidence>
<evidence type="ECO:0000259" key="3">
    <source>
        <dbReference type="PROSITE" id="PS50878"/>
    </source>
</evidence>
<name>A0ABD0QKS4_CIRMR</name>
<dbReference type="InterPro" id="IPR000477">
    <property type="entry name" value="RT_dom"/>
</dbReference>
<sequence>TISAVLIEGRGCQYLVLPFGLSLTPHVSTEVMEVPLIPLREQGIRFLDYLKDWLILAQSQDQLYKHRDLVLSHISQLGLYVYQEKSKFFPIKRISFLGIELDLVKQTVHLMQERAQSAFNSLNTFERRMAVPLKQLQRLLGHMAATVAVTLLGLLHMRLLQHWLHGRVTRWAWHDTGLPPNLHPVAGVASSMPCLEPSQRALTTLRLLCTSTDEVVYAPVACRNSSATFSGVR</sequence>
<dbReference type="Pfam" id="PF00078">
    <property type="entry name" value="RVT_1"/>
    <property type="match status" value="1"/>
</dbReference>